<dbReference type="RefSeq" id="WP_066544826.1">
    <property type="nucleotide sequence ID" value="NZ_MASJ01000012.1"/>
</dbReference>
<sequence>MSKEQQNTLPENFSELKKSVNRQANWEERRHAVNELAQYNTDETTKILTYVAKADLVTAVREAAAQALKNMGKPVPAYEAPKGELMKDMPKVFLRLKKSLPADHTVEDFKEKLAKTRSDMYNTYEGEKGAQFDAWIHDMWEKTITRK</sequence>
<reference evidence="1 2" key="1">
    <citation type="submission" date="2016-07" db="EMBL/GenBank/DDBJ databases">
        <title>Caryophanon tenue genome sequencing.</title>
        <authorList>
            <person name="Verma A."/>
            <person name="Pal Y."/>
            <person name="Krishnamurthi S."/>
        </authorList>
    </citation>
    <scope>NUCLEOTIDE SEQUENCE [LARGE SCALE GENOMIC DNA]</scope>
    <source>
        <strain evidence="1 2">DSM 14152</strain>
    </source>
</reference>
<evidence type="ECO:0000313" key="2">
    <source>
        <dbReference type="Proteomes" id="UP000093199"/>
    </source>
</evidence>
<dbReference type="Proteomes" id="UP000093199">
    <property type="component" value="Unassembled WGS sequence"/>
</dbReference>
<proteinExistence type="predicted"/>
<evidence type="ECO:0000313" key="1">
    <source>
        <dbReference type="EMBL" id="OCS85635.1"/>
    </source>
</evidence>
<dbReference type="STRING" id="33978.A6M13_02955"/>
<dbReference type="EMBL" id="MASJ01000012">
    <property type="protein sequence ID" value="OCS85635.1"/>
    <property type="molecule type" value="Genomic_DNA"/>
</dbReference>
<name>A0A1C0YER3_9BACL</name>
<dbReference type="Pfam" id="PF13646">
    <property type="entry name" value="HEAT_2"/>
    <property type="match status" value="1"/>
</dbReference>
<dbReference type="OrthoDB" id="2655295at2"/>
<protein>
    <submittedName>
        <fullName evidence="1">Esterase</fullName>
    </submittedName>
</protein>
<keyword evidence="2" id="KW-1185">Reference proteome</keyword>
<organism evidence="1 2">
    <name type="scientific">Caryophanon tenue</name>
    <dbReference type="NCBI Taxonomy" id="33978"/>
    <lineage>
        <taxon>Bacteria</taxon>
        <taxon>Bacillati</taxon>
        <taxon>Bacillota</taxon>
        <taxon>Bacilli</taxon>
        <taxon>Bacillales</taxon>
        <taxon>Caryophanaceae</taxon>
        <taxon>Caryophanon</taxon>
    </lineage>
</organism>
<accession>A0A1C0YER3</accession>
<comment type="caution">
    <text evidence="1">The sequence shown here is derived from an EMBL/GenBank/DDBJ whole genome shotgun (WGS) entry which is preliminary data.</text>
</comment>
<dbReference type="AlphaFoldDB" id="A0A1C0YER3"/>
<gene>
    <name evidence="1" type="ORF">A6M13_02955</name>
</gene>